<evidence type="ECO:0000259" key="5">
    <source>
        <dbReference type="PROSITE" id="PS50977"/>
    </source>
</evidence>
<dbReference type="RefSeq" id="WP_378403588.1">
    <property type="nucleotide sequence ID" value="NZ_JBHTCS010000010.1"/>
</dbReference>
<dbReference type="PANTHER" id="PTHR30055:SF148">
    <property type="entry name" value="TETR-FAMILY TRANSCRIPTIONAL REGULATOR"/>
    <property type="match status" value="1"/>
</dbReference>
<dbReference type="Gene3D" id="1.10.357.10">
    <property type="entry name" value="Tetracycline Repressor, domain 2"/>
    <property type="match status" value="1"/>
</dbReference>
<protein>
    <submittedName>
        <fullName evidence="6">TetR/AcrR family transcriptional regulator</fullName>
    </submittedName>
</protein>
<keyword evidence="3" id="KW-0804">Transcription</keyword>
<dbReference type="Pfam" id="PF00440">
    <property type="entry name" value="TetR_N"/>
    <property type="match status" value="1"/>
</dbReference>
<dbReference type="InterPro" id="IPR036271">
    <property type="entry name" value="Tet_transcr_reg_TetR-rel_C_sf"/>
</dbReference>
<dbReference type="PROSITE" id="PS50977">
    <property type="entry name" value="HTH_TETR_2"/>
    <property type="match status" value="1"/>
</dbReference>
<proteinExistence type="predicted"/>
<name>A0ABW2RWT0_9NOCA</name>
<comment type="caution">
    <text evidence="6">The sequence shown here is derived from an EMBL/GenBank/DDBJ whole genome shotgun (WGS) entry which is preliminary data.</text>
</comment>
<evidence type="ECO:0000256" key="4">
    <source>
        <dbReference type="PROSITE-ProRule" id="PRU00335"/>
    </source>
</evidence>
<dbReference type="Proteomes" id="UP001596484">
    <property type="component" value="Unassembled WGS sequence"/>
</dbReference>
<dbReference type="InterPro" id="IPR050109">
    <property type="entry name" value="HTH-type_TetR-like_transc_reg"/>
</dbReference>
<reference evidence="7" key="1">
    <citation type="journal article" date="2019" name="Int. J. Syst. Evol. Microbiol.">
        <title>The Global Catalogue of Microorganisms (GCM) 10K type strain sequencing project: providing services to taxonomists for standard genome sequencing and annotation.</title>
        <authorList>
            <consortium name="The Broad Institute Genomics Platform"/>
            <consortium name="The Broad Institute Genome Sequencing Center for Infectious Disease"/>
            <person name="Wu L."/>
            <person name="Ma J."/>
        </authorList>
    </citation>
    <scope>NUCLEOTIDE SEQUENCE [LARGE SCALE GENOMIC DNA]</scope>
    <source>
        <strain evidence="7">ICMP 19430</strain>
    </source>
</reference>
<evidence type="ECO:0000256" key="2">
    <source>
        <dbReference type="ARBA" id="ARBA00023125"/>
    </source>
</evidence>
<dbReference type="InterPro" id="IPR001647">
    <property type="entry name" value="HTH_TetR"/>
</dbReference>
<evidence type="ECO:0000256" key="3">
    <source>
        <dbReference type="ARBA" id="ARBA00023163"/>
    </source>
</evidence>
<dbReference type="InterPro" id="IPR011075">
    <property type="entry name" value="TetR_C"/>
</dbReference>
<dbReference type="SUPFAM" id="SSF48498">
    <property type="entry name" value="Tetracyclin repressor-like, C-terminal domain"/>
    <property type="match status" value="1"/>
</dbReference>
<keyword evidence="7" id="KW-1185">Reference proteome</keyword>
<organism evidence="6 7">
    <name type="scientific">Rhodococcus daqingensis</name>
    <dbReference type="NCBI Taxonomy" id="2479363"/>
    <lineage>
        <taxon>Bacteria</taxon>
        <taxon>Bacillati</taxon>
        <taxon>Actinomycetota</taxon>
        <taxon>Actinomycetes</taxon>
        <taxon>Mycobacteriales</taxon>
        <taxon>Nocardiaceae</taxon>
        <taxon>Rhodococcus</taxon>
    </lineage>
</organism>
<feature type="domain" description="HTH tetR-type" evidence="5">
    <location>
        <begin position="1"/>
        <end position="55"/>
    </location>
</feature>
<feature type="DNA-binding region" description="H-T-H motif" evidence="4">
    <location>
        <begin position="18"/>
        <end position="37"/>
    </location>
</feature>
<gene>
    <name evidence="6" type="ORF">ACFQS9_08765</name>
</gene>
<evidence type="ECO:0000256" key="1">
    <source>
        <dbReference type="ARBA" id="ARBA00023015"/>
    </source>
</evidence>
<dbReference type="PRINTS" id="PR00455">
    <property type="entry name" value="HTHTETR"/>
</dbReference>
<evidence type="ECO:0000313" key="6">
    <source>
        <dbReference type="EMBL" id="MFC7447979.1"/>
    </source>
</evidence>
<keyword evidence="2 4" id="KW-0238">DNA-binding</keyword>
<evidence type="ECO:0000313" key="7">
    <source>
        <dbReference type="Proteomes" id="UP001596484"/>
    </source>
</evidence>
<dbReference type="PANTHER" id="PTHR30055">
    <property type="entry name" value="HTH-TYPE TRANSCRIPTIONAL REGULATOR RUTR"/>
    <property type="match status" value="1"/>
</dbReference>
<accession>A0ABW2RWT0</accession>
<dbReference type="InterPro" id="IPR009057">
    <property type="entry name" value="Homeodomain-like_sf"/>
</dbReference>
<dbReference type="SUPFAM" id="SSF46689">
    <property type="entry name" value="Homeodomain-like"/>
    <property type="match status" value="1"/>
</dbReference>
<keyword evidence="1" id="KW-0805">Transcription regulation</keyword>
<dbReference type="Pfam" id="PF16859">
    <property type="entry name" value="TetR_C_11"/>
    <property type="match status" value="1"/>
</dbReference>
<sequence length="179" mass="19740">MLAATVELLIEAGYQKTTIQAIARRAKVSAPAIYRRWATREMIIEDAVFELKGGDFTLPEPTDDLRADLLAWTKMFLGRIADPAARSAIPGLLSTWMHNDGVYARVVQLAELPARRALIARILHEVPGASDKAESTADIVFDLLVSATMIRGVSRGHEDEEQWCERIADALTALIGTIR</sequence>
<dbReference type="EMBL" id="JBHTCS010000010">
    <property type="protein sequence ID" value="MFC7447979.1"/>
    <property type="molecule type" value="Genomic_DNA"/>
</dbReference>